<reference evidence="5" key="1">
    <citation type="journal article" date="2019" name="Int. J. Syst. Evol. Microbiol.">
        <title>The Global Catalogue of Microorganisms (GCM) 10K type strain sequencing project: providing services to taxonomists for standard genome sequencing and annotation.</title>
        <authorList>
            <consortium name="The Broad Institute Genomics Platform"/>
            <consortium name="The Broad Institute Genome Sequencing Center for Infectious Disease"/>
            <person name="Wu L."/>
            <person name="Ma J."/>
        </authorList>
    </citation>
    <scope>NUCLEOTIDE SEQUENCE [LARGE SCALE GENOMIC DNA]</scope>
    <source>
        <strain evidence="5">CGMCC 1.15053</strain>
    </source>
</reference>
<dbReference type="Proteomes" id="UP001595979">
    <property type="component" value="Unassembled WGS sequence"/>
</dbReference>
<organism evidence="4 5">
    <name type="scientific">Deinococcus petrolearius</name>
    <dbReference type="NCBI Taxonomy" id="1751295"/>
    <lineage>
        <taxon>Bacteria</taxon>
        <taxon>Thermotogati</taxon>
        <taxon>Deinococcota</taxon>
        <taxon>Deinococci</taxon>
        <taxon>Deinococcales</taxon>
        <taxon>Deinococcaceae</taxon>
        <taxon>Deinococcus</taxon>
    </lineage>
</organism>
<evidence type="ECO:0000259" key="3">
    <source>
        <dbReference type="PROSITE" id="PS51186"/>
    </source>
</evidence>
<evidence type="ECO:0000256" key="1">
    <source>
        <dbReference type="ARBA" id="ARBA00022679"/>
    </source>
</evidence>
<keyword evidence="5" id="KW-1185">Reference proteome</keyword>
<comment type="caution">
    <text evidence="4">The sequence shown here is derived from an EMBL/GenBank/DDBJ whole genome shotgun (WGS) entry which is preliminary data.</text>
</comment>
<gene>
    <name evidence="4" type="ORF">ACFPQ6_05040</name>
</gene>
<keyword evidence="2" id="KW-0012">Acyltransferase</keyword>
<dbReference type="InterPro" id="IPR000182">
    <property type="entry name" value="GNAT_dom"/>
</dbReference>
<dbReference type="PANTHER" id="PTHR43877:SF1">
    <property type="entry name" value="ACETYLTRANSFERASE"/>
    <property type="match status" value="1"/>
</dbReference>
<feature type="domain" description="N-acetyltransferase" evidence="3">
    <location>
        <begin position="171"/>
        <end position="325"/>
    </location>
</feature>
<dbReference type="InterPro" id="IPR016181">
    <property type="entry name" value="Acyl_CoA_acyltransferase"/>
</dbReference>
<evidence type="ECO:0000313" key="5">
    <source>
        <dbReference type="Proteomes" id="UP001595979"/>
    </source>
</evidence>
<dbReference type="PROSITE" id="PS51186">
    <property type="entry name" value="GNAT"/>
    <property type="match status" value="2"/>
</dbReference>
<dbReference type="RefSeq" id="WP_380047008.1">
    <property type="nucleotide sequence ID" value="NZ_JBHSOH010000005.1"/>
</dbReference>
<name>A0ABW1DHR4_9DEIO</name>
<sequence>MATLSPAPPTLLPELHLLDVTAADHPRLAAFLSACHPEQPVAAEDLDRLAGGRTSGEVYGAALVLRGEAVVGLAEVSTPRMDGHPGWLDVTVRAADPALGAALLELAEARAAEHAPHTLVTRLREDWWERALYEARGYAEHDRMWFSTLDLTALDFGRFAAYEERTRAAGVTVRPLPSFGPFDEAAQRRLYALMAALLRDVPSTTPVSVWPFETWQRRVVPHLHHPEGLFIASAPDGEWIGLSELHTPYGGRPGTVRNGLTGVLGAWRGHGVAFSLKLAAARAARERGFTHARTGNHSANAPMLGINAALGFVREPATLTLLRKL</sequence>
<dbReference type="Gene3D" id="3.40.630.30">
    <property type="match status" value="1"/>
</dbReference>
<keyword evidence="1" id="KW-0808">Transferase</keyword>
<dbReference type="SUPFAM" id="SSF55729">
    <property type="entry name" value="Acyl-CoA N-acyltransferases (Nat)"/>
    <property type="match status" value="1"/>
</dbReference>
<evidence type="ECO:0000313" key="4">
    <source>
        <dbReference type="EMBL" id="MFC5847667.1"/>
    </source>
</evidence>
<dbReference type="PANTHER" id="PTHR43877">
    <property type="entry name" value="AMINOALKYLPHOSPHONATE N-ACETYLTRANSFERASE-RELATED-RELATED"/>
    <property type="match status" value="1"/>
</dbReference>
<dbReference type="InterPro" id="IPR050832">
    <property type="entry name" value="Bact_Acetyltransf"/>
</dbReference>
<feature type="domain" description="N-acetyltransferase" evidence="3">
    <location>
        <begin position="15"/>
        <end position="161"/>
    </location>
</feature>
<dbReference type="EMBL" id="JBHSOH010000005">
    <property type="protein sequence ID" value="MFC5847667.1"/>
    <property type="molecule type" value="Genomic_DNA"/>
</dbReference>
<protein>
    <submittedName>
        <fullName evidence="4">N-acetyltransferase</fullName>
    </submittedName>
</protein>
<accession>A0ABW1DHR4</accession>
<evidence type="ECO:0000256" key="2">
    <source>
        <dbReference type="ARBA" id="ARBA00023315"/>
    </source>
</evidence>
<proteinExistence type="predicted"/>